<feature type="region of interest" description="Disordered" evidence="1">
    <location>
        <begin position="80"/>
        <end position="125"/>
    </location>
</feature>
<feature type="compositionally biased region" description="Basic and acidic residues" evidence="1">
    <location>
        <begin position="80"/>
        <end position="101"/>
    </location>
</feature>
<dbReference type="RefSeq" id="WP_017494076.1">
    <property type="nucleotide sequence ID" value="NZ_CAUQAZ010000027.1"/>
</dbReference>
<dbReference type="Proteomes" id="UP000192536">
    <property type="component" value="Unassembled WGS sequence"/>
</dbReference>
<name>A0A1X0WD83_9GAMM</name>
<protein>
    <recommendedName>
        <fullName evidence="5">DUF2502 domain-containing protein</fullName>
    </recommendedName>
</protein>
<evidence type="ECO:0000313" key="3">
    <source>
        <dbReference type="EMBL" id="ORJ24740.1"/>
    </source>
</evidence>
<comment type="caution">
    <text evidence="3">The sequence shown here is derived from an EMBL/GenBank/DDBJ whole genome shotgun (WGS) entry which is preliminary data.</text>
</comment>
<sequence>MKKSHLMLCLALTLPAVAQINVAQAAVNVDVNTPSGSIHIGDQDTRGHYWDGYEWRSPQWWHQHHNKRLGERNSRGLYWHGDRWDPKPPPKHFAGAERGMRPDQGNGTHGAEGHGPIPPTSGPHS</sequence>
<reference evidence="3 4" key="1">
    <citation type="journal article" date="2017" name="Int. J. Syst. Evol. Microbiol.">
        <title>Rouxiella badensis sp. nov. and Rouxiella silvae sp. nov. isolated from peat bog soil in Germany and emendation of the genus description.</title>
        <authorList>
            <person name="Le Fleche-Mateos A."/>
            <person name="Kugler J.H."/>
            <person name="Hansen S.H."/>
            <person name="Syldatk C."/>
            <person name="Hausmann R."/>
            <person name="Lomprez F."/>
            <person name="Vandenbogaert M."/>
            <person name="Manuguerra J.C."/>
            <person name="Grimont P.A."/>
        </authorList>
    </citation>
    <scope>NUCLEOTIDE SEQUENCE [LARGE SCALE GENOMIC DNA]</scope>
    <source>
        <strain evidence="3 4">DSM 100043</strain>
    </source>
</reference>
<gene>
    <name evidence="3" type="ORF">BS640_14525</name>
</gene>
<dbReference type="AlphaFoldDB" id="A0A1X0WD83"/>
<evidence type="ECO:0000256" key="2">
    <source>
        <dbReference type="SAM" id="SignalP"/>
    </source>
</evidence>
<proteinExistence type="predicted"/>
<dbReference type="EMBL" id="MRWE01000024">
    <property type="protein sequence ID" value="ORJ24740.1"/>
    <property type="molecule type" value="Genomic_DNA"/>
</dbReference>
<evidence type="ECO:0008006" key="5">
    <source>
        <dbReference type="Google" id="ProtNLM"/>
    </source>
</evidence>
<feature type="compositionally biased region" description="Pro residues" evidence="1">
    <location>
        <begin position="116"/>
        <end position="125"/>
    </location>
</feature>
<dbReference type="InterPro" id="IPR019638">
    <property type="entry name" value="DUF2502"/>
</dbReference>
<feature type="signal peptide" evidence="2">
    <location>
        <begin position="1"/>
        <end position="18"/>
    </location>
</feature>
<keyword evidence="4" id="KW-1185">Reference proteome</keyword>
<evidence type="ECO:0000256" key="1">
    <source>
        <dbReference type="SAM" id="MobiDB-lite"/>
    </source>
</evidence>
<keyword evidence="2" id="KW-0732">Signal</keyword>
<organism evidence="3 4">
    <name type="scientific">Rouxiella badensis</name>
    <dbReference type="NCBI Taxonomy" id="1646377"/>
    <lineage>
        <taxon>Bacteria</taxon>
        <taxon>Pseudomonadati</taxon>
        <taxon>Pseudomonadota</taxon>
        <taxon>Gammaproteobacteria</taxon>
        <taxon>Enterobacterales</taxon>
        <taxon>Yersiniaceae</taxon>
        <taxon>Rouxiella</taxon>
    </lineage>
</organism>
<dbReference type="STRING" id="1646377.BS640_14525"/>
<feature type="chain" id="PRO_5010861976" description="DUF2502 domain-containing protein" evidence="2">
    <location>
        <begin position="19"/>
        <end position="125"/>
    </location>
</feature>
<dbReference type="Pfam" id="PF10697">
    <property type="entry name" value="DUF2502"/>
    <property type="match status" value="1"/>
</dbReference>
<evidence type="ECO:0000313" key="4">
    <source>
        <dbReference type="Proteomes" id="UP000192536"/>
    </source>
</evidence>
<accession>A0A1X0WD83</accession>